<keyword evidence="1" id="KW-0328">Glycosyltransferase</keyword>
<dbReference type="Pfam" id="PF04577">
    <property type="entry name" value="Glyco_transf_61"/>
    <property type="match status" value="1"/>
</dbReference>
<proteinExistence type="predicted"/>
<dbReference type="EMBL" id="VSSQ01000029">
    <property type="protein sequence ID" value="MPL65749.1"/>
    <property type="molecule type" value="Genomic_DNA"/>
</dbReference>
<dbReference type="InterPro" id="IPR029063">
    <property type="entry name" value="SAM-dependent_MTases_sf"/>
</dbReference>
<evidence type="ECO:0000256" key="2">
    <source>
        <dbReference type="ARBA" id="ARBA00022679"/>
    </source>
</evidence>
<comment type="caution">
    <text evidence="5">The sequence shown here is derived from an EMBL/GenBank/DDBJ whole genome shotgun (WGS) entry which is preliminary data.</text>
</comment>
<evidence type="ECO:0000259" key="4">
    <source>
        <dbReference type="Pfam" id="PF04577"/>
    </source>
</evidence>
<keyword evidence="3" id="KW-0325">Glycoprotein</keyword>
<dbReference type="Gene3D" id="3.40.50.150">
    <property type="entry name" value="Vaccinia Virus protein VP39"/>
    <property type="match status" value="1"/>
</dbReference>
<evidence type="ECO:0000256" key="3">
    <source>
        <dbReference type="ARBA" id="ARBA00023180"/>
    </source>
</evidence>
<organism evidence="5">
    <name type="scientific">bioreactor metagenome</name>
    <dbReference type="NCBI Taxonomy" id="1076179"/>
    <lineage>
        <taxon>unclassified sequences</taxon>
        <taxon>metagenomes</taxon>
        <taxon>ecological metagenomes</taxon>
    </lineage>
</organism>
<name>A0A644TGB9_9ZZZZ</name>
<accession>A0A644TGB9</accession>
<keyword evidence="2" id="KW-0808">Transferase</keyword>
<dbReference type="InterPro" id="IPR049625">
    <property type="entry name" value="Glyco_transf_61_cat"/>
</dbReference>
<sequence>MHTAYCLFPKSLDQGLDWTFCMQHHHSFPPALVTTLSEGRVLGLDGKVILHDGRLLGDASKGYNASFESLDFFPNLNLPDEEYIDGTVAVLAAPYSNCYYHWMFDVLPRLHLLRQSGITCDKYLVNWDGLSFQTETLTMLGVPENKLIKSKPDLYLKAQRLVIPSLSTHAGYVPEWVCSSLRSELLCGMVSEPIEEFRKIYISRDDAIHRHVVNEKELITFLSDFGFSAVLPGSLSLAEQISIFSSAQVVIAPHGAGLTNLLFCNPGTKVIEFFSPNYVRHHYWWLANHLGLDYYYFEGLGDRPPRGISHFARTDNIEVSLDPANLIELYRKFIRIAEPIPKNNAATTTDWQHIALIEGCLSQPVAVALQWLVRQLPIRALVVELGTSSRRASVVIASALPPAGHFYYINELGDANCDVLNLCDMVFVNTKSDYQSVRQAILRWYPMLKIGGYMVFHNYGWLTGVKKAVLSFGLNGHFIAESLWCHRKADELLRR</sequence>
<evidence type="ECO:0000256" key="1">
    <source>
        <dbReference type="ARBA" id="ARBA00022676"/>
    </source>
</evidence>
<evidence type="ECO:0000313" key="5">
    <source>
        <dbReference type="EMBL" id="MPL65749.1"/>
    </source>
</evidence>
<feature type="domain" description="Glycosyltransferase 61 catalytic" evidence="4">
    <location>
        <begin position="99"/>
        <end position="271"/>
    </location>
</feature>
<dbReference type="AlphaFoldDB" id="A0A644TGB9"/>
<protein>
    <recommendedName>
        <fullName evidence="4">Glycosyltransferase 61 catalytic domain-containing protein</fullName>
    </recommendedName>
</protein>
<reference evidence="5" key="1">
    <citation type="submission" date="2019-08" db="EMBL/GenBank/DDBJ databases">
        <authorList>
            <person name="Kucharzyk K."/>
            <person name="Murdoch R.W."/>
            <person name="Higgins S."/>
            <person name="Loffler F."/>
        </authorList>
    </citation>
    <scope>NUCLEOTIDE SEQUENCE</scope>
</reference>
<dbReference type="GO" id="GO:0016757">
    <property type="term" value="F:glycosyltransferase activity"/>
    <property type="evidence" value="ECO:0007669"/>
    <property type="project" value="UniProtKB-KW"/>
</dbReference>
<gene>
    <name evidence="5" type="ORF">SDC9_11413</name>
</gene>
<dbReference type="PANTHER" id="PTHR20961">
    <property type="entry name" value="GLYCOSYLTRANSFERASE"/>
    <property type="match status" value="1"/>
</dbReference>
<dbReference type="InterPro" id="IPR007657">
    <property type="entry name" value="Glycosyltransferase_61"/>
</dbReference>